<keyword evidence="5" id="KW-0597">Phosphoprotein</keyword>
<dbReference type="Proteomes" id="UP000307999">
    <property type="component" value="Unassembled WGS sequence"/>
</dbReference>
<dbReference type="SUPFAM" id="SSF52172">
    <property type="entry name" value="CheY-like"/>
    <property type="match status" value="1"/>
</dbReference>
<dbReference type="InterPro" id="IPR001789">
    <property type="entry name" value="Sig_transdc_resp-reg_receiver"/>
</dbReference>
<keyword evidence="1" id="KW-0547">Nucleotide-binding</keyword>
<proteinExistence type="predicted"/>
<dbReference type="PANTHER" id="PTHR32071">
    <property type="entry name" value="TRANSCRIPTIONAL REGULATORY PROTEIN"/>
    <property type="match status" value="1"/>
</dbReference>
<dbReference type="InterPro" id="IPR027417">
    <property type="entry name" value="P-loop_NTPase"/>
</dbReference>
<dbReference type="InterPro" id="IPR002078">
    <property type="entry name" value="Sigma_54_int"/>
</dbReference>
<keyword evidence="9" id="KW-1185">Reference proteome</keyword>
<dbReference type="InterPro" id="IPR009057">
    <property type="entry name" value="Homeodomain-like_sf"/>
</dbReference>
<dbReference type="InterPro" id="IPR058031">
    <property type="entry name" value="AAA_lid_NorR"/>
</dbReference>
<name>A0A4U1B5Y7_9GAMM</name>
<evidence type="ECO:0000256" key="5">
    <source>
        <dbReference type="PROSITE-ProRule" id="PRU00169"/>
    </source>
</evidence>
<dbReference type="Pfam" id="PF00072">
    <property type="entry name" value="Response_reg"/>
    <property type="match status" value="1"/>
</dbReference>
<dbReference type="RefSeq" id="WP_136735211.1">
    <property type="nucleotide sequence ID" value="NZ_SWDB01000011.1"/>
</dbReference>
<dbReference type="AlphaFoldDB" id="A0A4U1B5Y7"/>
<evidence type="ECO:0000313" key="9">
    <source>
        <dbReference type="Proteomes" id="UP000307999"/>
    </source>
</evidence>
<sequence length="459" mass="51968">MAEIKPIQILVVEDEAEQRDLICGLLKASNFQVISADCVEQAIVLLKQHPVDLVFSDWKLGNLSGIDLLNFIRSEQQPQIDKDMAVIIATAHGTISHAVEAMQRGADDYLAKPFQRQELLLTLDKALKARDLRQQNQLLSEQLSERSQLVDLVGQAPCMQTVYNRIAQVSATDATILILGESGTGKELAARALHHNSQRVNQNFVAINCGAIPESLAEAELFGAMKGAYTGANQDKIGKLEAANHGTLFLDEIAELSAPLQVKVLRFLQEGTIQRLGSHEEKSLDVRVIAATHKNLEAMVARGEFREDLFYRLNIIPIEMPALRQRQQDIPFLCEHFLKLHSKRHQRQPMALSEQALRTLLDYHWPGNVRELSNRIERLVLLNDEQELLLNTQSPISDNNNELPAVEWPEQGFSWETFERHALAQSLQRHQGNRTKAAKYLQLPYKAFLYRLEKYDLNK</sequence>
<evidence type="ECO:0000256" key="4">
    <source>
        <dbReference type="ARBA" id="ARBA00023163"/>
    </source>
</evidence>
<dbReference type="PROSITE" id="PS50045">
    <property type="entry name" value="SIGMA54_INTERACT_4"/>
    <property type="match status" value="1"/>
</dbReference>
<keyword evidence="2" id="KW-0067">ATP-binding</keyword>
<dbReference type="InterPro" id="IPR002197">
    <property type="entry name" value="HTH_Fis"/>
</dbReference>
<keyword evidence="4" id="KW-0804">Transcription</keyword>
<dbReference type="SUPFAM" id="SSF52540">
    <property type="entry name" value="P-loop containing nucleoside triphosphate hydrolases"/>
    <property type="match status" value="1"/>
</dbReference>
<dbReference type="InterPro" id="IPR025944">
    <property type="entry name" value="Sigma_54_int_dom_CS"/>
</dbReference>
<dbReference type="InterPro" id="IPR011006">
    <property type="entry name" value="CheY-like_superfamily"/>
</dbReference>
<dbReference type="SMART" id="SM00448">
    <property type="entry name" value="REC"/>
    <property type="match status" value="1"/>
</dbReference>
<dbReference type="Gene3D" id="1.10.8.60">
    <property type="match status" value="1"/>
</dbReference>
<feature type="domain" description="Response regulatory" evidence="7">
    <location>
        <begin position="8"/>
        <end position="127"/>
    </location>
</feature>
<dbReference type="GO" id="GO:0006355">
    <property type="term" value="P:regulation of DNA-templated transcription"/>
    <property type="evidence" value="ECO:0007669"/>
    <property type="project" value="InterPro"/>
</dbReference>
<accession>A0A4U1B5Y7</accession>
<dbReference type="SUPFAM" id="SSF46689">
    <property type="entry name" value="Homeodomain-like"/>
    <property type="match status" value="1"/>
</dbReference>
<dbReference type="PRINTS" id="PR01590">
    <property type="entry name" value="HTHFIS"/>
</dbReference>
<dbReference type="GO" id="GO:0005524">
    <property type="term" value="F:ATP binding"/>
    <property type="evidence" value="ECO:0007669"/>
    <property type="project" value="UniProtKB-KW"/>
</dbReference>
<dbReference type="PROSITE" id="PS00688">
    <property type="entry name" value="SIGMA54_INTERACT_3"/>
    <property type="match status" value="1"/>
</dbReference>
<protein>
    <submittedName>
        <fullName evidence="8">Sigma-54-dependent Fis family transcriptional regulator</fullName>
    </submittedName>
</protein>
<dbReference type="CDD" id="cd00009">
    <property type="entry name" value="AAA"/>
    <property type="match status" value="1"/>
</dbReference>
<feature type="domain" description="Sigma-54 factor interaction" evidence="6">
    <location>
        <begin position="152"/>
        <end position="381"/>
    </location>
</feature>
<dbReference type="PROSITE" id="PS50110">
    <property type="entry name" value="RESPONSE_REGULATORY"/>
    <property type="match status" value="1"/>
</dbReference>
<dbReference type="Gene3D" id="1.10.10.60">
    <property type="entry name" value="Homeodomain-like"/>
    <property type="match status" value="1"/>
</dbReference>
<dbReference type="FunFam" id="3.40.50.300:FF:000006">
    <property type="entry name" value="DNA-binding transcriptional regulator NtrC"/>
    <property type="match status" value="1"/>
</dbReference>
<dbReference type="EMBL" id="SWDB01000011">
    <property type="protein sequence ID" value="TKB45816.1"/>
    <property type="molecule type" value="Genomic_DNA"/>
</dbReference>
<evidence type="ECO:0000256" key="1">
    <source>
        <dbReference type="ARBA" id="ARBA00022741"/>
    </source>
</evidence>
<evidence type="ECO:0000259" key="7">
    <source>
        <dbReference type="PROSITE" id="PS50110"/>
    </source>
</evidence>
<dbReference type="Gene3D" id="3.40.50.300">
    <property type="entry name" value="P-loop containing nucleotide triphosphate hydrolases"/>
    <property type="match status" value="1"/>
</dbReference>
<dbReference type="GO" id="GO:0000160">
    <property type="term" value="P:phosphorelay signal transduction system"/>
    <property type="evidence" value="ECO:0007669"/>
    <property type="project" value="InterPro"/>
</dbReference>
<evidence type="ECO:0000259" key="6">
    <source>
        <dbReference type="PROSITE" id="PS50045"/>
    </source>
</evidence>
<dbReference type="Pfam" id="PF00158">
    <property type="entry name" value="Sigma54_activat"/>
    <property type="match status" value="1"/>
</dbReference>
<dbReference type="Gene3D" id="3.40.50.2300">
    <property type="match status" value="1"/>
</dbReference>
<dbReference type="Pfam" id="PF02954">
    <property type="entry name" value="HTH_8"/>
    <property type="match status" value="1"/>
</dbReference>
<keyword evidence="3" id="KW-0805">Transcription regulation</keyword>
<organism evidence="8 9">
    <name type="scientific">Thalassotalea mangrovi</name>
    <dbReference type="NCBI Taxonomy" id="2572245"/>
    <lineage>
        <taxon>Bacteria</taxon>
        <taxon>Pseudomonadati</taxon>
        <taxon>Pseudomonadota</taxon>
        <taxon>Gammaproteobacteria</taxon>
        <taxon>Alteromonadales</taxon>
        <taxon>Colwelliaceae</taxon>
        <taxon>Thalassotalea</taxon>
    </lineage>
</organism>
<reference evidence="8 9" key="1">
    <citation type="submission" date="2019-04" db="EMBL/GenBank/DDBJ databases">
        <title>Thalassotalea guangxiensis sp. nov., isolated from sediment of the coastal wetland.</title>
        <authorList>
            <person name="Zheng S."/>
            <person name="Zhang D."/>
        </authorList>
    </citation>
    <scope>NUCLEOTIDE SEQUENCE [LARGE SCALE GENOMIC DNA]</scope>
    <source>
        <strain evidence="8 9">ZS-4</strain>
    </source>
</reference>
<dbReference type="Pfam" id="PF25601">
    <property type="entry name" value="AAA_lid_14"/>
    <property type="match status" value="1"/>
</dbReference>
<dbReference type="InterPro" id="IPR003593">
    <property type="entry name" value="AAA+_ATPase"/>
</dbReference>
<gene>
    <name evidence="8" type="ORF">E8M12_06090</name>
</gene>
<evidence type="ECO:0000256" key="2">
    <source>
        <dbReference type="ARBA" id="ARBA00022840"/>
    </source>
</evidence>
<feature type="modified residue" description="4-aspartylphosphate" evidence="5">
    <location>
        <position position="57"/>
    </location>
</feature>
<evidence type="ECO:0000256" key="3">
    <source>
        <dbReference type="ARBA" id="ARBA00023015"/>
    </source>
</evidence>
<dbReference type="OrthoDB" id="9804019at2"/>
<dbReference type="SMART" id="SM00382">
    <property type="entry name" value="AAA"/>
    <property type="match status" value="1"/>
</dbReference>
<evidence type="ECO:0000313" key="8">
    <source>
        <dbReference type="EMBL" id="TKB45816.1"/>
    </source>
</evidence>
<comment type="caution">
    <text evidence="8">The sequence shown here is derived from an EMBL/GenBank/DDBJ whole genome shotgun (WGS) entry which is preliminary data.</text>
</comment>
<dbReference type="GO" id="GO:0043565">
    <property type="term" value="F:sequence-specific DNA binding"/>
    <property type="evidence" value="ECO:0007669"/>
    <property type="project" value="InterPro"/>
</dbReference>